<proteinExistence type="predicted"/>
<sequence>MLAITAILIGGFFSGIFSSLKIDTNLGKLVFVGFPIIYAITGTSYFFIRSTDNKSISDLSTDLLNKVPNPDNVQKK</sequence>
<keyword evidence="1" id="KW-0472">Membrane</keyword>
<keyword evidence="1" id="KW-1133">Transmembrane helix</keyword>
<dbReference type="EMBL" id="CP003879">
    <property type="protein sequence ID" value="AFU68155.1"/>
    <property type="molecule type" value="Genomic_DNA"/>
</dbReference>
<feature type="transmembrane region" description="Helical" evidence="1">
    <location>
        <begin position="28"/>
        <end position="48"/>
    </location>
</feature>
<reference evidence="2" key="2">
    <citation type="submission" date="2012-09" db="EMBL/GenBank/DDBJ databases">
        <title>The complete sequence of Psychroflexus torquis an extreme psychrophile from sea-ice that is stimulated by light.</title>
        <authorList>
            <person name="Feng S."/>
            <person name="Powell S.M."/>
            <person name="Bowman J.P."/>
        </authorList>
    </citation>
    <scope>NUCLEOTIDE SEQUENCE [LARGE SCALE GENOMIC DNA]</scope>
    <source>
        <strain evidence="2">ATCC 700755</strain>
    </source>
</reference>
<keyword evidence="3" id="KW-1185">Reference proteome</keyword>
<evidence type="ECO:0000313" key="3">
    <source>
        <dbReference type="Proteomes" id="UP000008514"/>
    </source>
</evidence>
<accession>K4IRQ7</accession>
<evidence type="ECO:0000313" key="2">
    <source>
        <dbReference type="EMBL" id="AFU68155.1"/>
    </source>
</evidence>
<name>K4IRQ7_PSYTT</name>
<dbReference type="Proteomes" id="UP000008514">
    <property type="component" value="Chromosome"/>
</dbReference>
<reference evidence="2" key="1">
    <citation type="submission" date="2006-03" db="EMBL/GenBank/DDBJ databases">
        <authorList>
            <person name="Bowman J."/>
            <person name="Ferriera S."/>
            <person name="Johnson J."/>
            <person name="Kravitz S."/>
            <person name="Halpern A."/>
            <person name="Remington K."/>
            <person name="Beeson K."/>
            <person name="Tran B."/>
            <person name="Rogers Y.-H."/>
            <person name="Friedman R."/>
            <person name="Venter J.C."/>
        </authorList>
    </citation>
    <scope>NUCLEOTIDE SEQUENCE [LARGE SCALE GENOMIC DNA]</scope>
    <source>
        <strain evidence="2">ATCC 700755</strain>
    </source>
</reference>
<dbReference type="KEGG" id="ptq:P700755_001217"/>
<organism evidence="2 3">
    <name type="scientific">Psychroflexus torquis (strain ATCC 700755 / CIP 106069 / ACAM 623)</name>
    <dbReference type="NCBI Taxonomy" id="313595"/>
    <lineage>
        <taxon>Bacteria</taxon>
        <taxon>Pseudomonadati</taxon>
        <taxon>Bacteroidota</taxon>
        <taxon>Flavobacteriia</taxon>
        <taxon>Flavobacteriales</taxon>
        <taxon>Flavobacteriaceae</taxon>
        <taxon>Psychroflexus</taxon>
    </lineage>
</organism>
<protein>
    <submittedName>
        <fullName evidence="2">Uncharacterized protein</fullName>
    </submittedName>
</protein>
<dbReference type="AlphaFoldDB" id="K4IRQ7"/>
<dbReference type="STRING" id="313595.P700755_001217"/>
<gene>
    <name evidence="2" type="ordered locus">P700755_001217</name>
</gene>
<keyword evidence="1" id="KW-0812">Transmembrane</keyword>
<dbReference type="HOGENOM" id="CLU_2651855_0_0_10"/>
<evidence type="ECO:0000256" key="1">
    <source>
        <dbReference type="SAM" id="Phobius"/>
    </source>
</evidence>